<keyword evidence="3" id="KW-1185">Reference proteome</keyword>
<feature type="domain" description="Methyltransferase" evidence="1">
    <location>
        <begin position="38"/>
        <end position="133"/>
    </location>
</feature>
<evidence type="ECO:0000313" key="3">
    <source>
        <dbReference type="Proteomes" id="UP001147747"/>
    </source>
</evidence>
<sequence>MTDQVKYRNEYLLVRSAAETNIGYLLHGAIEQHGHMRIADVGTGTGIWLRELAEALPENCQLDGFDLSDAMFPSQDELPRNIKFYHQNLLEPFPTELIGQYDVVNIRLMVVALSAGEWGPAVRNLMTLLKPGGCLQWIDCIAHECVIKGVPEGKQANHAFYFHDLFRRVLISLGKTPNIAALHGIFQDSGLEACEEDIITLDRPSAREELSLTVVDGINNCLTAALGLHELDQVESVDEIQQLREKALGDLHSTGCYYCYDAYVILGRKAGVTN</sequence>
<dbReference type="Proteomes" id="UP001147747">
    <property type="component" value="Unassembled WGS sequence"/>
</dbReference>
<organism evidence="2 3">
    <name type="scientific">Penicillium cosmopolitanum</name>
    <dbReference type="NCBI Taxonomy" id="1131564"/>
    <lineage>
        <taxon>Eukaryota</taxon>
        <taxon>Fungi</taxon>
        <taxon>Dikarya</taxon>
        <taxon>Ascomycota</taxon>
        <taxon>Pezizomycotina</taxon>
        <taxon>Eurotiomycetes</taxon>
        <taxon>Eurotiomycetidae</taxon>
        <taxon>Eurotiales</taxon>
        <taxon>Aspergillaceae</taxon>
        <taxon>Penicillium</taxon>
    </lineage>
</organism>
<dbReference type="EMBL" id="JAPZBU010000004">
    <property type="protein sequence ID" value="KAJ5407573.1"/>
    <property type="molecule type" value="Genomic_DNA"/>
</dbReference>
<dbReference type="GeneID" id="81365073"/>
<dbReference type="RefSeq" id="XP_056491888.1">
    <property type="nucleotide sequence ID" value="XM_056626093.1"/>
</dbReference>
<dbReference type="CDD" id="cd02440">
    <property type="entry name" value="AdoMet_MTases"/>
    <property type="match status" value="1"/>
</dbReference>
<evidence type="ECO:0000259" key="1">
    <source>
        <dbReference type="Pfam" id="PF13649"/>
    </source>
</evidence>
<comment type="caution">
    <text evidence="2">The sequence shown here is derived from an EMBL/GenBank/DDBJ whole genome shotgun (WGS) entry which is preliminary data.</text>
</comment>
<proteinExistence type="predicted"/>
<dbReference type="AlphaFoldDB" id="A0A9W9W7B9"/>
<accession>A0A9W9W7B9</accession>
<dbReference type="Pfam" id="PF13649">
    <property type="entry name" value="Methyltransf_25"/>
    <property type="match status" value="1"/>
</dbReference>
<dbReference type="InterPro" id="IPR041698">
    <property type="entry name" value="Methyltransf_25"/>
</dbReference>
<reference evidence="2" key="2">
    <citation type="journal article" date="2023" name="IMA Fungus">
        <title>Comparative genomic study of the Penicillium genus elucidates a diverse pangenome and 15 lateral gene transfer events.</title>
        <authorList>
            <person name="Petersen C."/>
            <person name="Sorensen T."/>
            <person name="Nielsen M.R."/>
            <person name="Sondergaard T.E."/>
            <person name="Sorensen J.L."/>
            <person name="Fitzpatrick D.A."/>
            <person name="Frisvad J.C."/>
            <person name="Nielsen K.L."/>
        </authorList>
    </citation>
    <scope>NUCLEOTIDE SEQUENCE</scope>
    <source>
        <strain evidence="2">IBT 29677</strain>
    </source>
</reference>
<dbReference type="InterPro" id="IPR029063">
    <property type="entry name" value="SAM-dependent_MTases_sf"/>
</dbReference>
<protein>
    <recommendedName>
        <fullName evidence="1">Methyltransferase domain-containing protein</fullName>
    </recommendedName>
</protein>
<dbReference type="PANTHER" id="PTHR43591">
    <property type="entry name" value="METHYLTRANSFERASE"/>
    <property type="match status" value="1"/>
</dbReference>
<dbReference type="Gene3D" id="3.40.50.150">
    <property type="entry name" value="Vaccinia Virus protein VP39"/>
    <property type="match status" value="1"/>
</dbReference>
<dbReference type="SUPFAM" id="SSF53335">
    <property type="entry name" value="S-adenosyl-L-methionine-dependent methyltransferases"/>
    <property type="match status" value="1"/>
</dbReference>
<dbReference type="OrthoDB" id="417697at2759"/>
<reference evidence="2" key="1">
    <citation type="submission" date="2022-12" db="EMBL/GenBank/DDBJ databases">
        <authorList>
            <person name="Petersen C."/>
        </authorList>
    </citation>
    <scope>NUCLEOTIDE SEQUENCE</scope>
    <source>
        <strain evidence="2">IBT 29677</strain>
    </source>
</reference>
<gene>
    <name evidence="2" type="ORF">N7509_001456</name>
</gene>
<name>A0A9W9W7B9_9EURO</name>
<dbReference type="PANTHER" id="PTHR43591:SF110">
    <property type="entry name" value="RHODANESE DOMAIN-CONTAINING PROTEIN"/>
    <property type="match status" value="1"/>
</dbReference>
<evidence type="ECO:0000313" key="2">
    <source>
        <dbReference type="EMBL" id="KAJ5407573.1"/>
    </source>
</evidence>